<accession>A0A2K8T4B9</accession>
<protein>
    <submittedName>
        <fullName evidence="1">Uncharacterized protein</fullName>
    </submittedName>
</protein>
<dbReference type="Proteomes" id="UP000232003">
    <property type="component" value="Chromosome"/>
</dbReference>
<keyword evidence="2" id="KW-1185">Reference proteome</keyword>
<organism evidence="1 2">
    <name type="scientific">Nostoc flagelliforme CCNUN1</name>
    <dbReference type="NCBI Taxonomy" id="2038116"/>
    <lineage>
        <taxon>Bacteria</taxon>
        <taxon>Bacillati</taxon>
        <taxon>Cyanobacteriota</taxon>
        <taxon>Cyanophyceae</taxon>
        <taxon>Nostocales</taxon>
        <taxon>Nostocaceae</taxon>
        <taxon>Nostoc</taxon>
    </lineage>
</organism>
<name>A0A2K8T4B9_9NOSO</name>
<proteinExistence type="predicted"/>
<reference evidence="1 2" key="1">
    <citation type="submission" date="2017-11" db="EMBL/GenBank/DDBJ databases">
        <title>Complete genome of a free-living desiccation-tolerant cyanobacterium and its photosynthetic adaptation to extreme terrestrial habitat.</title>
        <authorList>
            <person name="Shang J."/>
        </authorList>
    </citation>
    <scope>NUCLEOTIDE SEQUENCE [LARGE SCALE GENOMIC DNA]</scope>
    <source>
        <strain evidence="1 2">CCNUN1</strain>
    </source>
</reference>
<dbReference type="AlphaFoldDB" id="A0A2K8T4B9"/>
<dbReference type="KEGG" id="nfl:COO91_08689"/>
<evidence type="ECO:0000313" key="2">
    <source>
        <dbReference type="Proteomes" id="UP000232003"/>
    </source>
</evidence>
<evidence type="ECO:0000313" key="1">
    <source>
        <dbReference type="EMBL" id="AUB42547.1"/>
    </source>
</evidence>
<sequence>MQCAAVMKILASKGLRLHNTSTLMTNLTCQRPQSLLLHKQTP</sequence>
<gene>
    <name evidence="1" type="ORF">COO91_08689</name>
</gene>
<dbReference type="EMBL" id="CP024785">
    <property type="protein sequence ID" value="AUB42547.1"/>
    <property type="molecule type" value="Genomic_DNA"/>
</dbReference>